<feature type="region of interest" description="Disordered" evidence="1">
    <location>
        <begin position="366"/>
        <end position="398"/>
    </location>
</feature>
<dbReference type="Proteomes" id="UP000296049">
    <property type="component" value="Unassembled WGS sequence"/>
</dbReference>
<gene>
    <name evidence="2" type="ORF">Anapl_00178</name>
</gene>
<sequence length="806" mass="89925">MLAGFYIGLEIADFVIGMKTRTASQQDRTRFEEVVFEEHHIHGTQLKYFARLYINSLTDSTQKASSSVQMFCINSLNLSFQEEKDDRYRKYPCADNQDTPYLVGELRRVLQREKRFKFTTVCGKHSELIRASLLFVRHTWPVRAQADCHGNTVLGATTSNDTGRLSFSQNVFPEVRNMEETQQQISTGFLKEMMILPGLNVKGCLPGTLREGSKSEDIIVGSNKAERKCGIWTLTKIPLDNKKKKRKTHQPRQIQILAVLMAENQGWSNIQGSALSKDRNCKRCYCALLIMSVKTFVELRQMGKMADEHCGLSRSLVVKLSIARPKKTTENVQQLGLNRFIANSETAPCCFLGQLHGFIKHAAEPSNKQQKDFGRQDTNNQANKPFENYCQSSEEPMGSSLKPAGGLALPSPPAFLVCSLSISSSVPNPAPVNCFVTWHDQKMLLAAGAAAPKCWRWKKPTKGRIGSFWTKEFLLGSWPEESKLGEGASLKPGCSFCCYVLQRTLRVHVSMHKCLRRYPFQLTLSIYKEIPYVVTSWQGPDMHSGPLIAEVGCGILQLSLWTQTFANAGAWKGQLFQDITGITSAKDVLMLLGSKYFSCMAGQQEQTQRPCRTLEQQATFSGCQAVAQPAVNNCMKRRKSKEEPLWLSFGSWEENGKRKRACSFLGKEDPLTTGEIGCSLLISWRKKIQAEFVVLETRGTVPKAQQGFPGRLLSLQTQEETCIWMNSVNATVSKPQPPSSATAHQERNTMLLLETTAAHQMVGMALLLQPPCGARVCCSVLPVAEDAVTTVTVGILATVFIINQHC</sequence>
<proteinExistence type="predicted"/>
<keyword evidence="3" id="KW-1185">Reference proteome</keyword>
<name>R0LUR4_ANAPL</name>
<reference evidence="3" key="1">
    <citation type="journal article" date="2013" name="Nat. Genet.">
        <title>The duck genome and transcriptome provide insight into an avian influenza virus reservoir species.</title>
        <authorList>
            <person name="Huang Y."/>
            <person name="Li Y."/>
            <person name="Burt D.W."/>
            <person name="Chen H."/>
            <person name="Zhang Y."/>
            <person name="Qian W."/>
            <person name="Kim H."/>
            <person name="Gan S."/>
            <person name="Zhao Y."/>
            <person name="Li J."/>
            <person name="Yi K."/>
            <person name="Feng H."/>
            <person name="Zhu P."/>
            <person name="Li B."/>
            <person name="Liu Q."/>
            <person name="Fairley S."/>
            <person name="Magor K.E."/>
            <person name="Du Z."/>
            <person name="Hu X."/>
            <person name="Goodman L."/>
            <person name="Tafer H."/>
            <person name="Vignal A."/>
            <person name="Lee T."/>
            <person name="Kim K.W."/>
            <person name="Sheng Z."/>
            <person name="An Y."/>
            <person name="Searle S."/>
            <person name="Herrero J."/>
            <person name="Groenen M.A."/>
            <person name="Crooijmans R.P."/>
            <person name="Faraut T."/>
            <person name="Cai Q."/>
            <person name="Webster R.G."/>
            <person name="Aldridge J.R."/>
            <person name="Warren W.C."/>
            <person name="Bartschat S."/>
            <person name="Kehr S."/>
            <person name="Marz M."/>
            <person name="Stadler P.F."/>
            <person name="Smith J."/>
            <person name="Kraus R.H."/>
            <person name="Zhao Y."/>
            <person name="Ren L."/>
            <person name="Fei J."/>
            <person name="Morisson M."/>
            <person name="Kaiser P."/>
            <person name="Griffin D.K."/>
            <person name="Rao M."/>
            <person name="Pitel F."/>
            <person name="Wang J."/>
            <person name="Li N."/>
        </authorList>
    </citation>
    <scope>NUCLEOTIDE SEQUENCE [LARGE SCALE GENOMIC DNA]</scope>
</reference>
<dbReference type="AlphaFoldDB" id="R0LUR4"/>
<evidence type="ECO:0000256" key="1">
    <source>
        <dbReference type="SAM" id="MobiDB-lite"/>
    </source>
</evidence>
<dbReference type="EMBL" id="KB742808">
    <property type="protein sequence ID" value="EOB04173.1"/>
    <property type="molecule type" value="Genomic_DNA"/>
</dbReference>
<evidence type="ECO:0000313" key="2">
    <source>
        <dbReference type="EMBL" id="EOB04173.1"/>
    </source>
</evidence>
<accession>R0LUR4</accession>
<organism evidence="2 3">
    <name type="scientific">Anas platyrhynchos</name>
    <name type="common">Mallard</name>
    <name type="synonym">Anas boschas</name>
    <dbReference type="NCBI Taxonomy" id="8839"/>
    <lineage>
        <taxon>Eukaryota</taxon>
        <taxon>Metazoa</taxon>
        <taxon>Chordata</taxon>
        <taxon>Craniata</taxon>
        <taxon>Vertebrata</taxon>
        <taxon>Euteleostomi</taxon>
        <taxon>Archelosauria</taxon>
        <taxon>Archosauria</taxon>
        <taxon>Dinosauria</taxon>
        <taxon>Saurischia</taxon>
        <taxon>Theropoda</taxon>
        <taxon>Coelurosauria</taxon>
        <taxon>Aves</taxon>
        <taxon>Neognathae</taxon>
        <taxon>Galloanserae</taxon>
        <taxon>Anseriformes</taxon>
        <taxon>Anatidae</taxon>
        <taxon>Anatinae</taxon>
        <taxon>Anas</taxon>
    </lineage>
</organism>
<feature type="compositionally biased region" description="Polar residues" evidence="1">
    <location>
        <begin position="376"/>
        <end position="394"/>
    </location>
</feature>
<evidence type="ECO:0000313" key="3">
    <source>
        <dbReference type="Proteomes" id="UP000296049"/>
    </source>
</evidence>
<protein>
    <submittedName>
        <fullName evidence="2">Uncharacterized protein</fullName>
    </submittedName>
</protein>